<feature type="non-terminal residue" evidence="1">
    <location>
        <position position="1"/>
    </location>
</feature>
<comment type="caution">
    <text evidence="1">The sequence shown here is derived from an EMBL/GenBank/DDBJ whole genome shotgun (WGS) entry which is preliminary data.</text>
</comment>
<organism evidence="1 2">
    <name type="scientific">Prorocentrum cordatum</name>
    <dbReference type="NCBI Taxonomy" id="2364126"/>
    <lineage>
        <taxon>Eukaryota</taxon>
        <taxon>Sar</taxon>
        <taxon>Alveolata</taxon>
        <taxon>Dinophyceae</taxon>
        <taxon>Prorocentrales</taxon>
        <taxon>Prorocentraceae</taxon>
        <taxon>Prorocentrum</taxon>
    </lineage>
</organism>
<keyword evidence="2" id="KW-1185">Reference proteome</keyword>
<feature type="non-terminal residue" evidence="1">
    <location>
        <position position="77"/>
    </location>
</feature>
<dbReference type="Proteomes" id="UP001189429">
    <property type="component" value="Unassembled WGS sequence"/>
</dbReference>
<dbReference type="EMBL" id="CAUYUJ010011350">
    <property type="protein sequence ID" value="CAK0831624.1"/>
    <property type="molecule type" value="Genomic_DNA"/>
</dbReference>
<protein>
    <submittedName>
        <fullName evidence="1">Uncharacterized protein</fullName>
    </submittedName>
</protein>
<name>A0ABN9SIT5_9DINO</name>
<proteinExistence type="predicted"/>
<evidence type="ECO:0000313" key="1">
    <source>
        <dbReference type="EMBL" id="CAK0831624.1"/>
    </source>
</evidence>
<accession>A0ABN9SIT5</accession>
<reference evidence="1" key="1">
    <citation type="submission" date="2023-10" db="EMBL/GenBank/DDBJ databases">
        <authorList>
            <person name="Chen Y."/>
            <person name="Shah S."/>
            <person name="Dougan E. K."/>
            <person name="Thang M."/>
            <person name="Chan C."/>
        </authorList>
    </citation>
    <scope>NUCLEOTIDE SEQUENCE [LARGE SCALE GENOMIC DNA]</scope>
</reference>
<sequence length="77" mass="8372">AVAHLLQARLPIMLVIGLASLPGRRAVCGCRSEECWSPGRVLVLEISILGLVQAELLIPLEVLEYLELIVSQPLELS</sequence>
<gene>
    <name evidence="1" type="ORF">PCOR1329_LOCUS29909</name>
</gene>
<evidence type="ECO:0000313" key="2">
    <source>
        <dbReference type="Proteomes" id="UP001189429"/>
    </source>
</evidence>